<accession>A0A9P6KPX1</accession>
<gene>
    <name evidence="2" type="ORF">PMIN01_07388</name>
</gene>
<feature type="compositionally biased region" description="Polar residues" evidence="1">
    <location>
        <begin position="222"/>
        <end position="236"/>
    </location>
</feature>
<evidence type="ECO:0000313" key="2">
    <source>
        <dbReference type="EMBL" id="KAF9734485.1"/>
    </source>
</evidence>
<evidence type="ECO:0000313" key="3">
    <source>
        <dbReference type="Proteomes" id="UP000756921"/>
    </source>
</evidence>
<dbReference type="EMBL" id="WJXW01000007">
    <property type="protein sequence ID" value="KAF9734485.1"/>
    <property type="molecule type" value="Genomic_DNA"/>
</dbReference>
<name>A0A9P6KPX1_9PLEO</name>
<dbReference type="AlphaFoldDB" id="A0A9P6KPX1"/>
<organism evidence="2 3">
    <name type="scientific">Paraphaeosphaeria minitans</name>
    <dbReference type="NCBI Taxonomy" id="565426"/>
    <lineage>
        <taxon>Eukaryota</taxon>
        <taxon>Fungi</taxon>
        <taxon>Dikarya</taxon>
        <taxon>Ascomycota</taxon>
        <taxon>Pezizomycotina</taxon>
        <taxon>Dothideomycetes</taxon>
        <taxon>Pleosporomycetidae</taxon>
        <taxon>Pleosporales</taxon>
        <taxon>Massarineae</taxon>
        <taxon>Didymosphaeriaceae</taxon>
        <taxon>Paraphaeosphaeria</taxon>
    </lineage>
</organism>
<proteinExistence type="predicted"/>
<feature type="region of interest" description="Disordered" evidence="1">
    <location>
        <begin position="222"/>
        <end position="265"/>
    </location>
</feature>
<comment type="caution">
    <text evidence="2">The sequence shown here is derived from an EMBL/GenBank/DDBJ whole genome shotgun (WGS) entry which is preliminary data.</text>
</comment>
<protein>
    <submittedName>
        <fullName evidence="2">Uncharacterized protein</fullName>
    </submittedName>
</protein>
<feature type="non-terminal residue" evidence="2">
    <location>
        <position position="1"/>
    </location>
</feature>
<keyword evidence="3" id="KW-1185">Reference proteome</keyword>
<evidence type="ECO:0000256" key="1">
    <source>
        <dbReference type="SAM" id="MobiDB-lite"/>
    </source>
</evidence>
<reference evidence="2" key="1">
    <citation type="journal article" date="2020" name="Mol. Plant Microbe Interact.">
        <title>Genome Sequence of the Biocontrol Agent Coniothyrium minitans strain Conio (IMI 134523).</title>
        <authorList>
            <person name="Patel D."/>
            <person name="Shittu T.A."/>
            <person name="Baroncelli R."/>
            <person name="Muthumeenakshi S."/>
            <person name="Osborne T.H."/>
            <person name="Janganan T.K."/>
            <person name="Sreenivasaprasad S."/>
        </authorList>
    </citation>
    <scope>NUCLEOTIDE SEQUENCE</scope>
    <source>
        <strain evidence="2">Conio</strain>
    </source>
</reference>
<sequence>PTHTAAAEYNLYLRTHVPTTYRPGRTNTPAARPLPTPLDPAQVTAALPLQALLVSTGVFVQLSQQGKQGVRAGSETAPSQSRQVVPSLTNFLHCDCLLRPTHTHCALTHPPSAIRHPPPPSHIRRPPSIRTPAFLPHRSWLPRASAPLGRPTPLRLKRWALRSAHLPWSPREFAGASETSSIAPGHYCFVVCHHPSGQQRTPCPALQTPHLLLSTVAPSQQAIQRGSVSTRISRSHPNADPPGSASSCEAHRSPTPERSAVLPTRPVCAAVPRTLPASPSVEWSSGPHH</sequence>
<dbReference type="Proteomes" id="UP000756921">
    <property type="component" value="Unassembled WGS sequence"/>
</dbReference>